<dbReference type="EMBL" id="CAMPGE010005255">
    <property type="protein sequence ID" value="CAI2364106.1"/>
    <property type="molecule type" value="Genomic_DNA"/>
</dbReference>
<dbReference type="Proteomes" id="UP001295684">
    <property type="component" value="Unassembled WGS sequence"/>
</dbReference>
<protein>
    <submittedName>
        <fullName evidence="2">Uncharacterized protein</fullName>
    </submittedName>
</protein>
<keyword evidence="3" id="KW-1185">Reference proteome</keyword>
<feature type="region of interest" description="Disordered" evidence="1">
    <location>
        <begin position="109"/>
        <end position="132"/>
    </location>
</feature>
<dbReference type="AlphaFoldDB" id="A0AAD1UCJ4"/>
<proteinExistence type="predicted"/>
<reference evidence="2" key="1">
    <citation type="submission" date="2023-07" db="EMBL/GenBank/DDBJ databases">
        <authorList>
            <consortium name="AG Swart"/>
            <person name="Singh M."/>
            <person name="Singh A."/>
            <person name="Seah K."/>
            <person name="Emmerich C."/>
        </authorList>
    </citation>
    <scope>NUCLEOTIDE SEQUENCE</scope>
    <source>
        <strain evidence="2">DP1</strain>
    </source>
</reference>
<gene>
    <name evidence="2" type="ORF">ECRASSUSDP1_LOCUS5447</name>
</gene>
<comment type="caution">
    <text evidence="2">The sequence shown here is derived from an EMBL/GenBank/DDBJ whole genome shotgun (WGS) entry which is preliminary data.</text>
</comment>
<evidence type="ECO:0000313" key="2">
    <source>
        <dbReference type="EMBL" id="CAI2364106.1"/>
    </source>
</evidence>
<evidence type="ECO:0000256" key="1">
    <source>
        <dbReference type="SAM" id="MobiDB-lite"/>
    </source>
</evidence>
<feature type="compositionally biased region" description="Basic and acidic residues" evidence="1">
    <location>
        <begin position="116"/>
        <end position="131"/>
    </location>
</feature>
<accession>A0AAD1UCJ4</accession>
<name>A0AAD1UCJ4_EUPCR</name>
<organism evidence="2 3">
    <name type="scientific">Euplotes crassus</name>
    <dbReference type="NCBI Taxonomy" id="5936"/>
    <lineage>
        <taxon>Eukaryota</taxon>
        <taxon>Sar</taxon>
        <taxon>Alveolata</taxon>
        <taxon>Ciliophora</taxon>
        <taxon>Intramacronucleata</taxon>
        <taxon>Spirotrichea</taxon>
        <taxon>Hypotrichia</taxon>
        <taxon>Euplotida</taxon>
        <taxon>Euplotidae</taxon>
        <taxon>Moneuplotes</taxon>
    </lineage>
</organism>
<evidence type="ECO:0000313" key="3">
    <source>
        <dbReference type="Proteomes" id="UP001295684"/>
    </source>
</evidence>
<sequence>MESDKLCQEEFMKVYKSFSKFYNQNETRFLDGILLGSLLFTEEFDNETLVQYFKDWQDTADEMDIRTKKRIMFYFSHVKILQGRDFKKKRDLKRARKIGEETDRPLECPLIVCDNPETHGEKSEDSQTEKEEICDESSEDCQKISQISKLSCSKSLEQKEQQNNSEANAQLKSNLQSDKIDQKELISETSKSSAPSLLLALDEEASNIQDTFSENCKICVLCNKSNGETMQFSECHDNVHNDCFRMLIKNSLFDPTEALRCPILSHRTEITRPDILKVCDEDQMVYYDSCRLIEEFEKQSRTVLWCPHCKWISYKSFNAPNKCRYCSEQIITLKSKFKYGKLVLNPKDQLNDTSHYRSIKSYIASCKEQIQRCEICLNYKHKFPDDYLKCNCVELE</sequence>